<dbReference type="PANTHER" id="PTHR46112">
    <property type="entry name" value="AMINOPEPTIDASE"/>
    <property type="match status" value="1"/>
</dbReference>
<dbReference type="GO" id="GO:0004177">
    <property type="term" value="F:aminopeptidase activity"/>
    <property type="evidence" value="ECO:0007669"/>
    <property type="project" value="UniProtKB-KW"/>
</dbReference>
<dbReference type="AlphaFoldDB" id="A0A399F3E9"/>
<dbReference type="CDD" id="cd01092">
    <property type="entry name" value="APP-like"/>
    <property type="match status" value="1"/>
</dbReference>
<keyword evidence="7" id="KW-1185">Reference proteome</keyword>
<protein>
    <submittedName>
        <fullName evidence="6">Aminopeptidase YpdF</fullName>
        <ecNumber evidence="6">3.4.11.-</ecNumber>
    </submittedName>
</protein>
<keyword evidence="6" id="KW-0031">Aminopeptidase</keyword>
<evidence type="ECO:0000313" key="6">
    <source>
        <dbReference type="EMBL" id="RIH91214.1"/>
    </source>
</evidence>
<keyword evidence="2 6" id="KW-0378">Hydrolase</keyword>
<dbReference type="OrthoDB" id="9806388at2"/>
<dbReference type="InterPro" id="IPR000587">
    <property type="entry name" value="Creatinase_N"/>
</dbReference>
<dbReference type="InterPro" id="IPR000994">
    <property type="entry name" value="Pept_M24"/>
</dbReference>
<comment type="caution">
    <text evidence="6">The sequence shown here is derived from an EMBL/GenBank/DDBJ whole genome shotgun (WGS) entry which is preliminary data.</text>
</comment>
<dbReference type="SUPFAM" id="SSF55920">
    <property type="entry name" value="Creatinase/aminopeptidase"/>
    <property type="match status" value="1"/>
</dbReference>
<feature type="domain" description="Creatinase N-terminal" evidence="5">
    <location>
        <begin position="6"/>
        <end position="121"/>
    </location>
</feature>
<dbReference type="InterPro" id="IPR050659">
    <property type="entry name" value="Peptidase_M24B"/>
</dbReference>
<dbReference type="Pfam" id="PF01321">
    <property type="entry name" value="Creatinase_N"/>
    <property type="match status" value="1"/>
</dbReference>
<organism evidence="6 7">
    <name type="scientific">Meiothermus granaticius NBRC 107808</name>
    <dbReference type="NCBI Taxonomy" id="1227551"/>
    <lineage>
        <taxon>Bacteria</taxon>
        <taxon>Thermotogati</taxon>
        <taxon>Deinococcota</taxon>
        <taxon>Deinococci</taxon>
        <taxon>Thermales</taxon>
        <taxon>Thermaceae</taxon>
        <taxon>Meiothermus</taxon>
    </lineage>
</organism>
<evidence type="ECO:0000256" key="3">
    <source>
        <dbReference type="RuleBase" id="RU000590"/>
    </source>
</evidence>
<feature type="domain" description="Peptidase M24" evidence="4">
    <location>
        <begin position="128"/>
        <end position="331"/>
    </location>
</feature>
<dbReference type="InterPro" id="IPR029149">
    <property type="entry name" value="Creatin/AminoP/Spt16_N"/>
</dbReference>
<keyword evidence="6" id="KW-0645">Protease</keyword>
<dbReference type="GO" id="GO:0046872">
    <property type="term" value="F:metal ion binding"/>
    <property type="evidence" value="ECO:0007669"/>
    <property type="project" value="UniProtKB-KW"/>
</dbReference>
<dbReference type="Pfam" id="PF00557">
    <property type="entry name" value="Peptidase_M24"/>
    <property type="match status" value="1"/>
</dbReference>
<dbReference type="PROSITE" id="PS00491">
    <property type="entry name" value="PROLINE_PEPTIDASE"/>
    <property type="match status" value="1"/>
</dbReference>
<dbReference type="Gene3D" id="3.40.350.10">
    <property type="entry name" value="Creatinase/prolidase N-terminal domain"/>
    <property type="match status" value="1"/>
</dbReference>
<reference evidence="6 7" key="1">
    <citation type="submission" date="2018-08" db="EMBL/GenBank/DDBJ databases">
        <title>Meiothermus granaticius genome AF-68 sequencing project.</title>
        <authorList>
            <person name="Da Costa M.S."/>
            <person name="Albuquerque L."/>
            <person name="Raposo P."/>
            <person name="Froufe H.J.C."/>
            <person name="Barroso C.S."/>
            <person name="Egas C."/>
        </authorList>
    </citation>
    <scope>NUCLEOTIDE SEQUENCE [LARGE SCALE GENOMIC DNA]</scope>
    <source>
        <strain evidence="6 7">AF-68</strain>
    </source>
</reference>
<dbReference type="EC" id="3.4.11.-" evidence="6"/>
<keyword evidence="1 3" id="KW-0479">Metal-binding</keyword>
<evidence type="ECO:0000256" key="1">
    <source>
        <dbReference type="ARBA" id="ARBA00022723"/>
    </source>
</evidence>
<evidence type="ECO:0000313" key="7">
    <source>
        <dbReference type="Proteomes" id="UP000266178"/>
    </source>
</evidence>
<dbReference type="RefSeq" id="WP_119358346.1">
    <property type="nucleotide sequence ID" value="NZ_BJXM01000002.1"/>
</dbReference>
<name>A0A399F3E9_9DEIN</name>
<dbReference type="InterPro" id="IPR001131">
    <property type="entry name" value="Peptidase_M24B_aminopep-P_CS"/>
</dbReference>
<sequence>MDFNGLLDRLGLEGFYVSKPENVRYLSGFVEGKDGKVVLTRSGPVFITDGRYLVEAKEQRFPHRILLKRNELPALLSEYLTGRVGFEAEALSVAELETLRKGLPKVEFVATHEVFDRIRRVKTPQEIEAIRRSAALADEGFQHILPFIQPGVREIEVALELEFFLRRRGSEGAAFSITVASGERGAMPHGGASEKKIQAGELVTLDFGAVTQGYRSDMTRTVGVGRVREELRRMYAAVQQAEETALEAVGPGQSGKELDRMARELLIAQGYGEFFTHSLGHGVGLFIHEGPSLSQTSEDVLEAGNVVTIEPGVYIPGLGGVRIEDLVWVTESGHQVLSKSPKELLEL</sequence>
<dbReference type="SUPFAM" id="SSF53092">
    <property type="entry name" value="Creatinase/prolidase N-terminal domain"/>
    <property type="match status" value="1"/>
</dbReference>
<dbReference type="EMBL" id="QWLB01000053">
    <property type="protein sequence ID" value="RIH91214.1"/>
    <property type="molecule type" value="Genomic_DNA"/>
</dbReference>
<dbReference type="Gene3D" id="3.90.230.10">
    <property type="entry name" value="Creatinase/methionine aminopeptidase superfamily"/>
    <property type="match status" value="1"/>
</dbReference>
<evidence type="ECO:0000256" key="2">
    <source>
        <dbReference type="ARBA" id="ARBA00022801"/>
    </source>
</evidence>
<gene>
    <name evidence="6" type="primary">ypdF_2</name>
    <name evidence="6" type="ORF">Mgrana_02908</name>
</gene>
<evidence type="ECO:0000259" key="4">
    <source>
        <dbReference type="Pfam" id="PF00557"/>
    </source>
</evidence>
<dbReference type="PANTHER" id="PTHR46112:SF3">
    <property type="entry name" value="AMINOPEPTIDASE YPDF"/>
    <property type="match status" value="1"/>
</dbReference>
<dbReference type="Proteomes" id="UP000266178">
    <property type="component" value="Unassembled WGS sequence"/>
</dbReference>
<accession>A0A399F3E9</accession>
<evidence type="ECO:0000259" key="5">
    <source>
        <dbReference type="Pfam" id="PF01321"/>
    </source>
</evidence>
<comment type="similarity">
    <text evidence="3">Belongs to the peptidase M24B family.</text>
</comment>
<proteinExistence type="inferred from homology"/>
<dbReference type="InterPro" id="IPR036005">
    <property type="entry name" value="Creatinase/aminopeptidase-like"/>
</dbReference>